<keyword evidence="2" id="KW-1185">Reference proteome</keyword>
<name>B4VT13_9CYAN</name>
<sequence length="97" mass="10614">MTTLTRTAQAQWNGDLKSGNGHINASSHILNDTPYTFSTRFEDTPGTNPEELLASSHAACYTMALAHTLAEKGYKAESLQTQAFCSLVQFLMPCVKM</sequence>
<dbReference type="Pfam" id="PF02566">
    <property type="entry name" value="OsmC"/>
    <property type="match status" value="1"/>
</dbReference>
<dbReference type="PANTHER" id="PTHR42830">
    <property type="entry name" value="OSMOTICALLY INDUCIBLE FAMILY PROTEIN"/>
    <property type="match status" value="1"/>
</dbReference>
<reference evidence="1 2" key="1">
    <citation type="submission" date="2008-07" db="EMBL/GenBank/DDBJ databases">
        <authorList>
            <person name="Tandeau de Marsac N."/>
            <person name="Ferriera S."/>
            <person name="Johnson J."/>
            <person name="Kravitz S."/>
            <person name="Beeson K."/>
            <person name="Sutton G."/>
            <person name="Rogers Y.-H."/>
            <person name="Friedman R."/>
            <person name="Frazier M."/>
            <person name="Venter J.C."/>
        </authorList>
    </citation>
    <scope>NUCLEOTIDE SEQUENCE [LARGE SCALE GENOMIC DNA]</scope>
    <source>
        <strain evidence="1 2">PCC 7420</strain>
    </source>
</reference>
<evidence type="ECO:0008006" key="3">
    <source>
        <dbReference type="Google" id="ProtNLM"/>
    </source>
</evidence>
<dbReference type="GO" id="GO:0006979">
    <property type="term" value="P:response to oxidative stress"/>
    <property type="evidence" value="ECO:0007669"/>
    <property type="project" value="InterPro"/>
</dbReference>
<dbReference type="InterPro" id="IPR003718">
    <property type="entry name" value="OsmC/Ohr_fam"/>
</dbReference>
<gene>
    <name evidence="1" type="ORF">MC7420_715</name>
</gene>
<dbReference type="Proteomes" id="UP000003835">
    <property type="component" value="Unassembled WGS sequence"/>
</dbReference>
<dbReference type="STRING" id="118168.MC7420_715"/>
<proteinExistence type="predicted"/>
<dbReference type="AlphaFoldDB" id="B4VT13"/>
<dbReference type="InterPro" id="IPR052707">
    <property type="entry name" value="OsmC_Ohr_Peroxiredoxin"/>
</dbReference>
<dbReference type="InterPro" id="IPR036102">
    <property type="entry name" value="OsmC/Ohrsf"/>
</dbReference>
<dbReference type="NCBIfam" id="TIGR03562">
    <property type="entry name" value="osmo_induc_OsmC"/>
    <property type="match status" value="1"/>
</dbReference>
<evidence type="ECO:0000313" key="2">
    <source>
        <dbReference type="Proteomes" id="UP000003835"/>
    </source>
</evidence>
<dbReference type="InterPro" id="IPR019904">
    <property type="entry name" value="Peroxiredoxin_OsmC"/>
</dbReference>
<protein>
    <recommendedName>
        <fullName evidence="3">OsmC-like protein</fullName>
    </recommendedName>
</protein>
<accession>B4VT13</accession>
<dbReference type="EMBL" id="DS989851">
    <property type="protein sequence ID" value="EDX74841.1"/>
    <property type="molecule type" value="Genomic_DNA"/>
</dbReference>
<evidence type="ECO:0000313" key="1">
    <source>
        <dbReference type="EMBL" id="EDX74841.1"/>
    </source>
</evidence>
<dbReference type="SUPFAM" id="SSF82784">
    <property type="entry name" value="OsmC-like"/>
    <property type="match status" value="1"/>
</dbReference>
<dbReference type="RefSeq" id="WP_006101661.1">
    <property type="nucleotide sequence ID" value="NZ_DS989851.1"/>
</dbReference>
<dbReference type="InterPro" id="IPR015946">
    <property type="entry name" value="KH_dom-like_a/b"/>
</dbReference>
<dbReference type="eggNOG" id="COG1764">
    <property type="taxonomic scope" value="Bacteria"/>
</dbReference>
<organism evidence="1 2">
    <name type="scientific">Coleofasciculus chthonoplastes PCC 7420</name>
    <dbReference type="NCBI Taxonomy" id="118168"/>
    <lineage>
        <taxon>Bacteria</taxon>
        <taxon>Bacillati</taxon>
        <taxon>Cyanobacteriota</taxon>
        <taxon>Cyanophyceae</taxon>
        <taxon>Coleofasciculales</taxon>
        <taxon>Coleofasciculaceae</taxon>
        <taxon>Coleofasciculus</taxon>
    </lineage>
</organism>
<dbReference type="Gene3D" id="3.30.300.20">
    <property type="match status" value="1"/>
</dbReference>
<dbReference type="HOGENOM" id="CLU_2341912_0_0_3"/>
<dbReference type="PANTHER" id="PTHR42830:SF1">
    <property type="entry name" value="OSMOTICALLY INDUCIBLE FAMILY PROTEIN"/>
    <property type="match status" value="1"/>
</dbReference>
<dbReference type="GO" id="GO:0004601">
    <property type="term" value="F:peroxidase activity"/>
    <property type="evidence" value="ECO:0007669"/>
    <property type="project" value="InterPro"/>
</dbReference>